<feature type="compositionally biased region" description="Basic and acidic residues" evidence="1">
    <location>
        <begin position="33"/>
        <end position="43"/>
    </location>
</feature>
<keyword evidence="2" id="KW-1133">Transmembrane helix</keyword>
<sequence length="226" mass="23425">MEIMGERSEARRMEGRRSAGQDRLARDTPAPDTRAHAPERQAADVDDAFGDPSASPSDHDLGLSLVDEVATSRSPRRDGRATKRTLLVVAVAVVIAGVIAAFLTLSPRDIVADVRGASDARPPVSVEHDGGGSASVVVSPDENAGFVEIADLPAPEGGMAYQAWVVEGQTGTHSPLDQFEPGSGSGAVGFTGLKDVATVNITLEQVGGAEQPTSEPLVSIEVPPVE</sequence>
<feature type="region of interest" description="Disordered" evidence="1">
    <location>
        <begin position="207"/>
        <end position="226"/>
    </location>
</feature>
<proteinExistence type="predicted"/>
<feature type="domain" description="Anti-sigma K factor RskA C-terminal" evidence="3">
    <location>
        <begin position="87"/>
        <end position="216"/>
    </location>
</feature>
<feature type="region of interest" description="Disordered" evidence="1">
    <location>
        <begin position="1"/>
        <end position="64"/>
    </location>
</feature>
<name>A0ABP7CV41_9MICC</name>
<dbReference type="Proteomes" id="UP001501536">
    <property type="component" value="Unassembled WGS sequence"/>
</dbReference>
<reference evidence="5" key="1">
    <citation type="journal article" date="2019" name="Int. J. Syst. Evol. Microbiol.">
        <title>The Global Catalogue of Microorganisms (GCM) 10K type strain sequencing project: providing services to taxonomists for standard genome sequencing and annotation.</title>
        <authorList>
            <consortium name="The Broad Institute Genomics Platform"/>
            <consortium name="The Broad Institute Genome Sequencing Center for Infectious Disease"/>
            <person name="Wu L."/>
            <person name="Ma J."/>
        </authorList>
    </citation>
    <scope>NUCLEOTIDE SEQUENCE [LARGE SCALE GENOMIC DNA]</scope>
    <source>
        <strain evidence="5">JCM 16961</strain>
    </source>
</reference>
<evidence type="ECO:0000313" key="4">
    <source>
        <dbReference type="EMBL" id="GAA3696742.1"/>
    </source>
</evidence>
<evidence type="ECO:0000256" key="2">
    <source>
        <dbReference type="SAM" id="Phobius"/>
    </source>
</evidence>
<accession>A0ABP7CV41</accession>
<keyword evidence="5" id="KW-1185">Reference proteome</keyword>
<feature type="compositionally biased region" description="Basic and acidic residues" evidence="1">
    <location>
        <begin position="1"/>
        <end position="26"/>
    </location>
</feature>
<comment type="caution">
    <text evidence="4">The sequence shown here is derived from an EMBL/GenBank/DDBJ whole genome shotgun (WGS) entry which is preliminary data.</text>
</comment>
<dbReference type="Pfam" id="PF10099">
    <property type="entry name" value="RskA_C"/>
    <property type="match status" value="1"/>
</dbReference>
<gene>
    <name evidence="4" type="ORF">GCM10022377_07020</name>
</gene>
<dbReference type="EMBL" id="BAABCJ010000001">
    <property type="protein sequence ID" value="GAA3696742.1"/>
    <property type="molecule type" value="Genomic_DNA"/>
</dbReference>
<feature type="transmembrane region" description="Helical" evidence="2">
    <location>
        <begin position="86"/>
        <end position="105"/>
    </location>
</feature>
<keyword evidence="2" id="KW-0812">Transmembrane</keyword>
<evidence type="ECO:0000256" key="1">
    <source>
        <dbReference type="SAM" id="MobiDB-lite"/>
    </source>
</evidence>
<evidence type="ECO:0000313" key="5">
    <source>
        <dbReference type="Proteomes" id="UP001501536"/>
    </source>
</evidence>
<keyword evidence="2" id="KW-0472">Membrane</keyword>
<dbReference type="InterPro" id="IPR018764">
    <property type="entry name" value="RskA_C"/>
</dbReference>
<protein>
    <recommendedName>
        <fullName evidence="3">Anti-sigma K factor RskA C-terminal domain-containing protein</fullName>
    </recommendedName>
</protein>
<evidence type="ECO:0000259" key="3">
    <source>
        <dbReference type="Pfam" id="PF10099"/>
    </source>
</evidence>
<organism evidence="4 5">
    <name type="scientific">Zhihengliuella alba</name>
    <dbReference type="NCBI Taxonomy" id="547018"/>
    <lineage>
        <taxon>Bacteria</taxon>
        <taxon>Bacillati</taxon>
        <taxon>Actinomycetota</taxon>
        <taxon>Actinomycetes</taxon>
        <taxon>Micrococcales</taxon>
        <taxon>Micrococcaceae</taxon>
        <taxon>Zhihengliuella</taxon>
    </lineage>
</organism>